<dbReference type="AlphaFoldDB" id="A0A172QAA0"/>
<evidence type="ECO:0000256" key="5">
    <source>
        <dbReference type="ARBA" id="ARBA00023288"/>
    </source>
</evidence>
<evidence type="ECO:0000256" key="1">
    <source>
        <dbReference type="ARBA" id="ARBA00022475"/>
    </source>
</evidence>
<dbReference type="InterPro" id="IPR050490">
    <property type="entry name" value="Bact_solute-bd_prot1"/>
</dbReference>
<dbReference type="Proteomes" id="UP000077317">
    <property type="component" value="Chromosome"/>
</dbReference>
<dbReference type="PANTHER" id="PTHR43649:SF33">
    <property type="entry name" value="POLYGALACTURONAN_RHAMNOGALACTURONAN-BINDING PROTEIN YTCQ"/>
    <property type="match status" value="1"/>
</dbReference>
<evidence type="ECO:0000256" key="3">
    <source>
        <dbReference type="ARBA" id="ARBA00023136"/>
    </source>
</evidence>
<keyword evidence="3 6" id="KW-0472">Membrane</keyword>
<keyword evidence="6" id="KW-0812">Transmembrane</keyword>
<evidence type="ECO:0000313" key="8">
    <source>
        <dbReference type="Proteomes" id="UP000077317"/>
    </source>
</evidence>
<dbReference type="STRING" id="1811193.A0O21_10445"/>
<feature type="transmembrane region" description="Helical" evidence="6">
    <location>
        <begin position="12"/>
        <end position="32"/>
    </location>
</feature>
<dbReference type="PANTHER" id="PTHR43649">
    <property type="entry name" value="ARABINOSE-BINDING PROTEIN-RELATED"/>
    <property type="match status" value="1"/>
</dbReference>
<dbReference type="SUPFAM" id="SSF53850">
    <property type="entry name" value="Periplasmic binding protein-like II"/>
    <property type="match status" value="1"/>
</dbReference>
<keyword evidence="1" id="KW-1003">Cell membrane</keyword>
<evidence type="ECO:0000256" key="2">
    <source>
        <dbReference type="ARBA" id="ARBA00022729"/>
    </source>
</evidence>
<dbReference type="OrthoDB" id="383937at2"/>
<reference evidence="7 8" key="1">
    <citation type="journal article" date="2016" name="Int. J. Syst. Evol. Microbiol.">
        <title>Streptococcuspantholopis sp. nov., isolated from faeces of the Tibetan antelope (Pantholops hodgsonii).</title>
        <authorList>
            <person name="Bai X."/>
            <person name="Xiong Y."/>
            <person name="Lu S."/>
            <person name="Jin D."/>
            <person name="Lai X."/>
            <person name="Yang J."/>
            <person name="Niu L."/>
            <person name="Hu S."/>
            <person name="Meng X."/>
            <person name="Pu J."/>
            <person name="Ye C."/>
            <person name="Xu J."/>
        </authorList>
    </citation>
    <scope>NUCLEOTIDE SEQUENCE [LARGE SCALE GENOMIC DNA]</scope>
    <source>
        <strain evidence="7 8">TA 26</strain>
    </source>
</reference>
<organism evidence="7 8">
    <name type="scientific">Streptococcus pantholopis</name>
    <dbReference type="NCBI Taxonomy" id="1811193"/>
    <lineage>
        <taxon>Bacteria</taxon>
        <taxon>Bacillati</taxon>
        <taxon>Bacillota</taxon>
        <taxon>Bacilli</taxon>
        <taxon>Lactobacillales</taxon>
        <taxon>Streptococcaceae</taxon>
        <taxon>Streptococcus</taxon>
    </lineage>
</organism>
<accession>A0A172QAA0</accession>
<keyword evidence="8" id="KW-1185">Reference proteome</keyword>
<dbReference type="InterPro" id="IPR006059">
    <property type="entry name" value="SBP"/>
</dbReference>
<dbReference type="RefSeq" id="WP_067064944.1">
    <property type="nucleotide sequence ID" value="NZ_CP014699.1"/>
</dbReference>
<keyword evidence="5" id="KW-0449">Lipoprotein</keyword>
<proteinExistence type="predicted"/>
<dbReference type="Gene3D" id="3.40.190.10">
    <property type="entry name" value="Periplasmic binding protein-like II"/>
    <property type="match status" value="1"/>
</dbReference>
<evidence type="ECO:0000256" key="6">
    <source>
        <dbReference type="SAM" id="Phobius"/>
    </source>
</evidence>
<reference evidence="8" key="2">
    <citation type="submission" date="2016-03" db="EMBL/GenBank/DDBJ databases">
        <title>Streptococcus antelopensis sp. nov., isolated from the feces of the Tibetan antelope (Pantholops hodgsonii) in Hoh Xil National Nature Reserve, Qinghai, China.</title>
        <authorList>
            <person name="Bai X."/>
        </authorList>
    </citation>
    <scope>NUCLEOTIDE SEQUENCE [LARGE SCALE GENOMIC DNA]</scope>
    <source>
        <strain evidence="8">TA 26</strain>
    </source>
</reference>
<evidence type="ECO:0000313" key="7">
    <source>
        <dbReference type="EMBL" id="AND80357.1"/>
    </source>
</evidence>
<gene>
    <name evidence="7" type="ORF">A0O21_10445</name>
</gene>
<evidence type="ECO:0000256" key="4">
    <source>
        <dbReference type="ARBA" id="ARBA00023139"/>
    </source>
</evidence>
<dbReference type="KEGG" id="spat:A0O21_10445"/>
<dbReference type="EMBL" id="CP014699">
    <property type="protein sequence ID" value="AND80357.1"/>
    <property type="molecule type" value="Genomic_DNA"/>
</dbReference>
<dbReference type="CDD" id="cd13585">
    <property type="entry name" value="PBP2_TMBP_like"/>
    <property type="match status" value="1"/>
</dbReference>
<protein>
    <submittedName>
        <fullName evidence="7">Sugar-binding protein</fullName>
    </submittedName>
</protein>
<dbReference type="Pfam" id="PF13416">
    <property type="entry name" value="SBP_bac_8"/>
    <property type="match status" value="1"/>
</dbReference>
<keyword evidence="4" id="KW-0564">Palmitate</keyword>
<sequence length="438" mass="49328">MTNIIKQLPQRKFWLSLLLLAVLVLLAALYFWQNRTIVIRLGVYSGSSWDVPNNKDNRVIDSAVAAFEAEHPNVKVVYESGIPKDDYSSWLSDSMLQGKQPDLFMVPEDDFSLLSSVGALKDLSSLIQSDLNTADYYSSALKAGQYNGRYYALPFETNPVMMCVNKDLLEKEGLSLPDKDWTLADFYQICRAVTKDTDGDGLIDQYGSTDYTWQEALLAYGGEIYDQDSNQLTIANGNMRQALSFISKLEALNNNIKVSSEDFDQGKVAFYPMTLAQYRTYKPYPYHVAKYSSFSWTCIQMPTEGENGNATQLQTSLFAMSAKTRHSDLVWDFLKILSSRPEIQQELVNKSQGMSVLQPVMTSSKTQAALNSDDFGANSLSVATLNQMMTGAKVTSRFKHYDDVLVKLDYLIEQALADKTIDSELWSIQRSVEEELDD</sequence>
<name>A0A172QAA0_9STRE</name>
<keyword evidence="6" id="KW-1133">Transmembrane helix</keyword>
<keyword evidence="2" id="KW-0732">Signal</keyword>